<accession>A0A837R6V4</accession>
<evidence type="ECO:0000313" key="2">
    <source>
        <dbReference type="Proteomes" id="UP000051020"/>
    </source>
</evidence>
<organism evidence="1 2">
    <name type="scientific">Lactiplantibacillus pentosus DSM 20314</name>
    <dbReference type="NCBI Taxonomy" id="1423791"/>
    <lineage>
        <taxon>Bacteria</taxon>
        <taxon>Bacillati</taxon>
        <taxon>Bacillota</taxon>
        <taxon>Bacilli</taxon>
        <taxon>Lactobacillales</taxon>
        <taxon>Lactobacillaceae</taxon>
        <taxon>Lactiplantibacillus</taxon>
    </lineage>
</organism>
<dbReference type="Proteomes" id="UP000051020">
    <property type="component" value="Unassembled WGS sequence"/>
</dbReference>
<proteinExistence type="predicted"/>
<evidence type="ECO:0000313" key="1">
    <source>
        <dbReference type="EMBL" id="KRK22685.1"/>
    </source>
</evidence>
<reference evidence="1 2" key="1">
    <citation type="journal article" date="2015" name="Genome Announc.">
        <title>Expanding the biotechnology potential of lactobacilli through comparative genomics of 213 strains and associated genera.</title>
        <authorList>
            <person name="Sun Z."/>
            <person name="Harris H.M."/>
            <person name="McCann A."/>
            <person name="Guo C."/>
            <person name="Argimon S."/>
            <person name="Zhang W."/>
            <person name="Yang X."/>
            <person name="Jeffery I.B."/>
            <person name="Cooney J.C."/>
            <person name="Kagawa T.F."/>
            <person name="Liu W."/>
            <person name="Song Y."/>
            <person name="Salvetti E."/>
            <person name="Wrobel A."/>
            <person name="Rasinkangas P."/>
            <person name="Parkhill J."/>
            <person name="Rea M.C."/>
            <person name="O'Sullivan O."/>
            <person name="Ritari J."/>
            <person name="Douillard F.P."/>
            <person name="Paul Ross R."/>
            <person name="Yang R."/>
            <person name="Briner A.E."/>
            <person name="Felis G.E."/>
            <person name="de Vos W.M."/>
            <person name="Barrangou R."/>
            <person name="Klaenhammer T.R."/>
            <person name="Caufield P.W."/>
            <person name="Cui Y."/>
            <person name="Zhang H."/>
            <person name="O'Toole P.W."/>
        </authorList>
    </citation>
    <scope>NUCLEOTIDE SEQUENCE [LARGE SCALE GENOMIC DNA]</scope>
    <source>
        <strain evidence="1 2">DSM 20314</strain>
    </source>
</reference>
<protein>
    <submittedName>
        <fullName evidence="1">Uncharacterized protein</fullName>
    </submittedName>
</protein>
<dbReference type="EMBL" id="AZCU01000022">
    <property type="protein sequence ID" value="KRK22685.1"/>
    <property type="molecule type" value="Genomic_DNA"/>
</dbReference>
<name>A0A837R6V4_LACPE</name>
<dbReference type="AlphaFoldDB" id="A0A837R6V4"/>
<sequence length="80" mass="9279">MKLRSDFLREFKSTSAYVPAIVSRPRKSEWDAHRLTNSKPNDWHGLIIFSDKKQLAQCVKLFSIADHFSSELWQGLSLIT</sequence>
<comment type="caution">
    <text evidence="1">The sequence shown here is derived from an EMBL/GenBank/DDBJ whole genome shotgun (WGS) entry which is preliminary data.</text>
</comment>
<gene>
    <name evidence="1" type="ORF">FD24_GL001779</name>
</gene>